<dbReference type="GO" id="GO:0005886">
    <property type="term" value="C:plasma membrane"/>
    <property type="evidence" value="ECO:0007669"/>
    <property type="project" value="UniProtKB-SubCell"/>
</dbReference>
<evidence type="ECO:0000256" key="7">
    <source>
        <dbReference type="SAM" id="SignalP"/>
    </source>
</evidence>
<evidence type="ECO:0000256" key="3">
    <source>
        <dbReference type="ARBA" id="ARBA00022475"/>
    </source>
</evidence>
<dbReference type="Gene3D" id="3.40.50.2300">
    <property type="match status" value="2"/>
</dbReference>
<dbReference type="SUPFAM" id="SSF53822">
    <property type="entry name" value="Periplasmic binding protein-like I"/>
    <property type="match status" value="1"/>
</dbReference>
<gene>
    <name evidence="9" type="ORF">BJ960_001190</name>
</gene>
<keyword evidence="4 7" id="KW-0732">Signal</keyword>
<dbReference type="PANTHER" id="PTHR34296:SF2">
    <property type="entry name" value="ABC TRANSPORTER GUANOSINE-BINDING PROTEIN NUPN"/>
    <property type="match status" value="1"/>
</dbReference>
<feature type="chain" id="PRO_5039401399" evidence="7">
    <location>
        <begin position="29"/>
        <end position="367"/>
    </location>
</feature>
<comment type="similarity">
    <text evidence="2">Belongs to the BMP lipoprotein family.</text>
</comment>
<dbReference type="AlphaFoldDB" id="A0A852R1D6"/>
<evidence type="ECO:0000256" key="6">
    <source>
        <dbReference type="ARBA" id="ARBA00023288"/>
    </source>
</evidence>
<evidence type="ECO:0000256" key="5">
    <source>
        <dbReference type="ARBA" id="ARBA00023136"/>
    </source>
</evidence>
<keyword evidence="5" id="KW-0472">Membrane</keyword>
<comment type="subcellular location">
    <subcellularLocation>
        <location evidence="1">Cell membrane</location>
        <topology evidence="1">Lipid-anchor</topology>
    </subcellularLocation>
</comment>
<dbReference type="InterPro" id="IPR003760">
    <property type="entry name" value="PnrA-like"/>
</dbReference>
<evidence type="ECO:0000313" key="10">
    <source>
        <dbReference type="Proteomes" id="UP000586095"/>
    </source>
</evidence>
<evidence type="ECO:0000256" key="2">
    <source>
        <dbReference type="ARBA" id="ARBA00008610"/>
    </source>
</evidence>
<proteinExistence type="inferred from homology"/>
<evidence type="ECO:0000256" key="4">
    <source>
        <dbReference type="ARBA" id="ARBA00022729"/>
    </source>
</evidence>
<protein>
    <submittedName>
        <fullName evidence="9">Basic membrane protein A</fullName>
    </submittedName>
</protein>
<evidence type="ECO:0000256" key="1">
    <source>
        <dbReference type="ARBA" id="ARBA00004193"/>
    </source>
</evidence>
<keyword evidence="6" id="KW-0449">Lipoprotein</keyword>
<name>A0A852R1D6_9MICO</name>
<dbReference type="EMBL" id="JACCBD010000001">
    <property type="protein sequence ID" value="NYD26387.1"/>
    <property type="molecule type" value="Genomic_DNA"/>
</dbReference>
<evidence type="ECO:0000313" key="9">
    <source>
        <dbReference type="EMBL" id="NYD26387.1"/>
    </source>
</evidence>
<dbReference type="PROSITE" id="PS51257">
    <property type="entry name" value="PROKAR_LIPOPROTEIN"/>
    <property type="match status" value="1"/>
</dbReference>
<dbReference type="RefSeq" id="WP_185986608.1">
    <property type="nucleotide sequence ID" value="NZ_BAAALZ010000002.1"/>
</dbReference>
<accession>A0A852R1D6</accession>
<dbReference type="PANTHER" id="PTHR34296">
    <property type="entry name" value="TRANSCRIPTIONAL ACTIVATOR PROTEIN MED"/>
    <property type="match status" value="1"/>
</dbReference>
<dbReference type="InterPro" id="IPR050957">
    <property type="entry name" value="BMP_lipoprotein"/>
</dbReference>
<feature type="domain" description="ABC transporter substrate-binding protein PnrA-like" evidence="8">
    <location>
        <begin position="47"/>
        <end position="361"/>
    </location>
</feature>
<keyword evidence="10" id="KW-1185">Reference proteome</keyword>
<dbReference type="Pfam" id="PF02608">
    <property type="entry name" value="Bmp"/>
    <property type="match status" value="1"/>
</dbReference>
<keyword evidence="3" id="KW-1003">Cell membrane</keyword>
<dbReference type="CDD" id="cd06354">
    <property type="entry name" value="PBP1_PrnA-like"/>
    <property type="match status" value="1"/>
</dbReference>
<dbReference type="Proteomes" id="UP000586095">
    <property type="component" value="Unassembled WGS sequence"/>
</dbReference>
<reference evidence="9 10" key="1">
    <citation type="submission" date="2020-07" db="EMBL/GenBank/DDBJ databases">
        <title>Sequencing the genomes of 1000 actinobacteria strains.</title>
        <authorList>
            <person name="Klenk H.-P."/>
        </authorList>
    </citation>
    <scope>NUCLEOTIDE SEQUENCE [LARGE SCALE GENOMIC DNA]</scope>
    <source>
        <strain evidence="9 10">DSM 17380</strain>
    </source>
</reference>
<evidence type="ECO:0000259" key="8">
    <source>
        <dbReference type="Pfam" id="PF02608"/>
    </source>
</evidence>
<dbReference type="InterPro" id="IPR028082">
    <property type="entry name" value="Peripla_BP_I"/>
</dbReference>
<organism evidence="9 10">
    <name type="scientific">Leucobacter aridicollis</name>
    <dbReference type="NCBI Taxonomy" id="283878"/>
    <lineage>
        <taxon>Bacteria</taxon>
        <taxon>Bacillati</taxon>
        <taxon>Actinomycetota</taxon>
        <taxon>Actinomycetes</taxon>
        <taxon>Micrococcales</taxon>
        <taxon>Microbacteriaceae</taxon>
        <taxon>Leucobacter</taxon>
    </lineage>
</organism>
<feature type="signal peptide" evidence="7">
    <location>
        <begin position="1"/>
        <end position="28"/>
    </location>
</feature>
<sequence>MTISTTKKMLGLTAAAGLVLGLSACGQAPEAGGESGGAEAVAGFKPCMVSDEGGFDDKSFNQLGYEGLTKAAEELEVEAGETESKSASDYASNLSGLVDAGCTFIVSVGFMLSEPTVNAAKANPDVQFAIIDDWADNDFDGETDAPNIKPLVFDTAQAAFLGGYAAAAVSETGTVGTFGGAKIPPVTIFMDGFQDGVDYFNKENGKDVKVIGWDVAKQDGQFTGEFAANDTAKQMAQGILDQGADVLLPVGGPIYQSAGEAIRDSGGTAKLVGVDADVYQTDPKVQDILFTSIMKSMDIAVYDAVMEAAQGKFSAEPFVGVLENDGVSLSGFNDFADKVPADLQKQLDEIKAGIIDGSIKVESPSSP</sequence>
<comment type="caution">
    <text evidence="9">The sequence shown here is derived from an EMBL/GenBank/DDBJ whole genome shotgun (WGS) entry which is preliminary data.</text>
</comment>